<evidence type="ECO:0000256" key="6">
    <source>
        <dbReference type="ARBA" id="ARBA00022729"/>
    </source>
</evidence>
<keyword evidence="8" id="KW-0626">Porin</keyword>
<dbReference type="EMBL" id="SJDL01000004">
    <property type="protein sequence ID" value="TBW58421.1"/>
    <property type="molecule type" value="Genomic_DNA"/>
</dbReference>
<dbReference type="InterPro" id="IPR050298">
    <property type="entry name" value="Gram-neg_bact_OMP"/>
</dbReference>
<accession>A0ABY1ZNV5</accession>
<evidence type="ECO:0000313" key="15">
    <source>
        <dbReference type="Proteomes" id="UP000313645"/>
    </source>
</evidence>
<keyword evidence="11" id="KW-0175">Coiled coil</keyword>
<feature type="chain" id="PRO_5045974416" evidence="12">
    <location>
        <begin position="37"/>
        <end position="427"/>
    </location>
</feature>
<evidence type="ECO:0000256" key="1">
    <source>
        <dbReference type="ARBA" id="ARBA00004571"/>
    </source>
</evidence>
<evidence type="ECO:0000256" key="4">
    <source>
        <dbReference type="ARBA" id="ARBA00022452"/>
    </source>
</evidence>
<keyword evidence="7" id="KW-0406">Ion transport</keyword>
<dbReference type="InterPro" id="IPR023614">
    <property type="entry name" value="Porin_dom_sf"/>
</dbReference>
<reference evidence="14 15" key="1">
    <citation type="submission" date="2019-02" db="EMBL/GenBank/DDBJ databases">
        <title>Marinobacter halodurans sp. nov., a marine bacterium isolated from sea tidal flat.</title>
        <authorList>
            <person name="Yoo Y."/>
            <person name="Lee D.W."/>
            <person name="Kim B.S."/>
            <person name="Kim J.-J."/>
        </authorList>
    </citation>
    <scope>NUCLEOTIDE SEQUENCE [LARGE SCALE GENOMIC DNA]</scope>
    <source>
        <strain evidence="14 15">YJ-S3-2</strain>
    </source>
</reference>
<evidence type="ECO:0000256" key="3">
    <source>
        <dbReference type="ARBA" id="ARBA00022448"/>
    </source>
</evidence>
<proteinExistence type="predicted"/>
<dbReference type="Proteomes" id="UP000313645">
    <property type="component" value="Unassembled WGS sequence"/>
</dbReference>
<dbReference type="PANTHER" id="PTHR34501:SF9">
    <property type="entry name" value="MAJOR OUTER MEMBRANE PROTEIN P.IA"/>
    <property type="match status" value="1"/>
</dbReference>
<organism evidence="14 15">
    <name type="scientific">Marinobacter halodurans</name>
    <dbReference type="NCBI Taxonomy" id="2528979"/>
    <lineage>
        <taxon>Bacteria</taxon>
        <taxon>Pseudomonadati</taxon>
        <taxon>Pseudomonadota</taxon>
        <taxon>Gammaproteobacteria</taxon>
        <taxon>Pseudomonadales</taxon>
        <taxon>Marinobacteraceae</taxon>
        <taxon>Marinobacter</taxon>
    </lineage>
</organism>
<keyword evidence="3" id="KW-0813">Transport</keyword>
<gene>
    <name evidence="14" type="ORF">EZI54_03280</name>
</gene>
<evidence type="ECO:0000313" key="14">
    <source>
        <dbReference type="EMBL" id="TBW58421.1"/>
    </source>
</evidence>
<evidence type="ECO:0000256" key="12">
    <source>
        <dbReference type="SAM" id="SignalP"/>
    </source>
</evidence>
<sequence length="427" mass="45297">MRTKTTTQQRTSQPAKRGLNLALMAALSLPALPAVAATSLEDLQQQLDAQRKQIEALQEKQKQEQEQGSLADRSDVSLYGVLDTGVEHITNIGEDSDGLTRIPAITGTMASRLGIDAHIDFAEGYRGLAKLEMGFNADDGTQGQGGRLFGRQVYVGVQTPYGRLTVGRQYSVFLFALGTSDLIGPNIYALGSLDAYLPNARYDNSLSWMHRFTDRISAGASYSFGRDTSGGVPASGTCGGESLQVGDSSACQAWSAMLKYDTGTFGVAAAIDTLNGGDGAGAFFFNGQPPVDMSDSGDTDRRTSLGGYVKLGDGKVGVGWLGRELDTAATNIQSDAYYVTANYRFTPKFTLDGGVYDITNDDQDADATLAVIRGIYNLATGLDTYAQMGYITNSDNAAYAVSGAGPNTAPAAGESQEGYMVGLRYKF</sequence>
<feature type="coiled-coil region" evidence="11">
    <location>
        <begin position="40"/>
        <end position="67"/>
    </location>
</feature>
<dbReference type="InterPro" id="IPR033900">
    <property type="entry name" value="Gram_neg_porin_domain"/>
</dbReference>
<evidence type="ECO:0000256" key="7">
    <source>
        <dbReference type="ARBA" id="ARBA00023065"/>
    </source>
</evidence>
<keyword evidence="10" id="KW-0998">Cell outer membrane</keyword>
<comment type="caution">
    <text evidence="14">The sequence shown here is derived from an EMBL/GenBank/DDBJ whole genome shotgun (WGS) entry which is preliminary data.</text>
</comment>
<name>A0ABY1ZNV5_9GAMM</name>
<protein>
    <submittedName>
        <fullName evidence="14">Porin</fullName>
    </submittedName>
</protein>
<dbReference type="Pfam" id="PF13609">
    <property type="entry name" value="Porin_4"/>
    <property type="match status" value="1"/>
</dbReference>
<keyword evidence="6 12" id="KW-0732">Signal</keyword>
<dbReference type="SUPFAM" id="SSF56935">
    <property type="entry name" value="Porins"/>
    <property type="match status" value="1"/>
</dbReference>
<evidence type="ECO:0000256" key="5">
    <source>
        <dbReference type="ARBA" id="ARBA00022692"/>
    </source>
</evidence>
<evidence type="ECO:0000256" key="11">
    <source>
        <dbReference type="SAM" id="Coils"/>
    </source>
</evidence>
<dbReference type="RefSeq" id="WP_131479007.1">
    <property type="nucleotide sequence ID" value="NZ_SJDL01000004.1"/>
</dbReference>
<keyword evidence="5" id="KW-0812">Transmembrane</keyword>
<evidence type="ECO:0000256" key="9">
    <source>
        <dbReference type="ARBA" id="ARBA00023136"/>
    </source>
</evidence>
<evidence type="ECO:0000256" key="8">
    <source>
        <dbReference type="ARBA" id="ARBA00023114"/>
    </source>
</evidence>
<evidence type="ECO:0000256" key="10">
    <source>
        <dbReference type="ARBA" id="ARBA00023237"/>
    </source>
</evidence>
<feature type="signal peptide" evidence="12">
    <location>
        <begin position="1"/>
        <end position="36"/>
    </location>
</feature>
<comment type="subcellular location">
    <subcellularLocation>
        <location evidence="1">Cell outer membrane</location>
        <topology evidence="1">Multi-pass membrane protein</topology>
    </subcellularLocation>
</comment>
<dbReference type="PANTHER" id="PTHR34501">
    <property type="entry name" value="PROTEIN YDDL-RELATED"/>
    <property type="match status" value="1"/>
</dbReference>
<dbReference type="CDD" id="cd00342">
    <property type="entry name" value="gram_neg_porins"/>
    <property type="match status" value="1"/>
</dbReference>
<keyword evidence="15" id="KW-1185">Reference proteome</keyword>
<keyword evidence="4" id="KW-1134">Transmembrane beta strand</keyword>
<evidence type="ECO:0000256" key="2">
    <source>
        <dbReference type="ARBA" id="ARBA00011233"/>
    </source>
</evidence>
<feature type="domain" description="Porin" evidence="13">
    <location>
        <begin position="73"/>
        <end position="396"/>
    </location>
</feature>
<evidence type="ECO:0000259" key="13">
    <source>
        <dbReference type="Pfam" id="PF13609"/>
    </source>
</evidence>
<comment type="subunit">
    <text evidence="2">Homotrimer.</text>
</comment>
<keyword evidence="9" id="KW-0472">Membrane</keyword>
<dbReference type="Gene3D" id="2.40.160.10">
    <property type="entry name" value="Porin"/>
    <property type="match status" value="1"/>
</dbReference>